<feature type="domain" description="Copper amine oxidase-like N-terminal" evidence="2">
    <location>
        <begin position="409"/>
        <end position="499"/>
    </location>
</feature>
<dbReference type="Proteomes" id="UP000679992">
    <property type="component" value="Unassembled WGS sequence"/>
</dbReference>
<reference evidence="3 4" key="1">
    <citation type="submission" date="2021-03" db="EMBL/GenBank/DDBJ databases">
        <title>Antimicrobial resistance genes in bacteria isolated from Japanese honey, and their potential for conferring macrolide and lincosamide resistance in the American foulbrood pathogen Paenibacillus larvae.</title>
        <authorList>
            <person name="Okamoto M."/>
            <person name="Kumagai M."/>
            <person name="Kanamori H."/>
            <person name="Takamatsu D."/>
        </authorList>
    </citation>
    <scope>NUCLEOTIDE SEQUENCE [LARGE SCALE GENOMIC DNA]</scope>
    <source>
        <strain evidence="3 4">J42TS3</strain>
    </source>
</reference>
<organism evidence="3 4">
    <name type="scientific">Paenibacillus vini</name>
    <dbReference type="NCBI Taxonomy" id="1476024"/>
    <lineage>
        <taxon>Bacteria</taxon>
        <taxon>Bacillati</taxon>
        <taxon>Bacillota</taxon>
        <taxon>Bacilli</taxon>
        <taxon>Bacillales</taxon>
        <taxon>Paenibacillaceae</taxon>
        <taxon>Paenibacillus</taxon>
    </lineage>
</organism>
<feature type="signal peptide" evidence="1">
    <location>
        <begin position="1"/>
        <end position="29"/>
    </location>
</feature>
<evidence type="ECO:0000313" key="4">
    <source>
        <dbReference type="Proteomes" id="UP000679992"/>
    </source>
</evidence>
<sequence length="506" mass="55370">MGMKTIKFKWLALPLTLLMIALAGCQAVAGFDINKALVQSIQPTSSESKQTLSVELVPATGTLSAEDKKTIDLINSFSLNVDSAKMQDASNISIKGSVGYDGNKLPFHLSMDDKGMAIQVEGAKQPVYISLDPADTGMPDMTEYQDQIQQLTKKASEFVLKHLPNPSKVSVKQGSETVNGESLNLTNLQVELRGDELIGLIKPFLTSVAKDEQGVKDLIGTFYDVFYPLMSSGMGTDIIDSYATDILPESKAVTVAAMAAALQEELNNLLADYDQQMADLMAETPELSTILGKDTVLKMNLYFDSKLNIRKEKVELNIALPASEDLPVQAVKVHVDSEIWNVGGTVKTDEVNTAAGVIDAMDPYLTPGQILRNFDTNSVIYKILKDEMQISYKYILLDPYNDYYEVISKKNTSFVPLRYLSEQLDADVKWTPGSNQIVITDDITGAKIAVTKGSNKATVNGQPVTLPQAVFVHEDGTMYVPLRFIAESLGATVNVDEEGWITVERP</sequence>
<evidence type="ECO:0000313" key="3">
    <source>
        <dbReference type="EMBL" id="GIP54893.1"/>
    </source>
</evidence>
<gene>
    <name evidence="3" type="ORF">J42TS3_39280</name>
</gene>
<protein>
    <recommendedName>
        <fullName evidence="2">Copper amine oxidase-like N-terminal domain-containing protein</fullName>
    </recommendedName>
</protein>
<evidence type="ECO:0000259" key="2">
    <source>
        <dbReference type="Pfam" id="PF07833"/>
    </source>
</evidence>
<dbReference type="InterPro" id="IPR012854">
    <property type="entry name" value="Cu_amine_oxidase-like_N"/>
</dbReference>
<dbReference type="Gene3D" id="3.30.457.10">
    <property type="entry name" value="Copper amine oxidase-like, N-terminal domain"/>
    <property type="match status" value="1"/>
</dbReference>
<keyword evidence="4" id="KW-1185">Reference proteome</keyword>
<name>A0ABQ4MG16_9BACL</name>
<dbReference type="Pfam" id="PF07833">
    <property type="entry name" value="Cu_amine_oxidN1"/>
    <property type="match status" value="1"/>
</dbReference>
<dbReference type="SUPFAM" id="SSF55383">
    <property type="entry name" value="Copper amine oxidase, domain N"/>
    <property type="match status" value="1"/>
</dbReference>
<keyword evidence="1" id="KW-0732">Signal</keyword>
<dbReference type="EMBL" id="BOSL01000014">
    <property type="protein sequence ID" value="GIP54893.1"/>
    <property type="molecule type" value="Genomic_DNA"/>
</dbReference>
<dbReference type="InterPro" id="IPR036582">
    <property type="entry name" value="Mao_N_sf"/>
</dbReference>
<evidence type="ECO:0000256" key="1">
    <source>
        <dbReference type="SAM" id="SignalP"/>
    </source>
</evidence>
<accession>A0ABQ4MG16</accession>
<comment type="caution">
    <text evidence="3">The sequence shown here is derived from an EMBL/GenBank/DDBJ whole genome shotgun (WGS) entry which is preliminary data.</text>
</comment>
<feature type="chain" id="PRO_5045198532" description="Copper amine oxidase-like N-terminal domain-containing protein" evidence="1">
    <location>
        <begin position="30"/>
        <end position="506"/>
    </location>
</feature>
<proteinExistence type="predicted"/>
<dbReference type="PROSITE" id="PS51257">
    <property type="entry name" value="PROKAR_LIPOPROTEIN"/>
    <property type="match status" value="1"/>
</dbReference>